<feature type="compositionally biased region" description="Low complexity" evidence="1">
    <location>
        <begin position="95"/>
        <end position="111"/>
    </location>
</feature>
<name>A0AAN8PZ20_PATCE</name>
<feature type="region of interest" description="Disordered" evidence="1">
    <location>
        <begin position="93"/>
        <end position="120"/>
    </location>
</feature>
<evidence type="ECO:0000313" key="3">
    <source>
        <dbReference type="Proteomes" id="UP001347796"/>
    </source>
</evidence>
<evidence type="ECO:0000256" key="1">
    <source>
        <dbReference type="SAM" id="MobiDB-lite"/>
    </source>
</evidence>
<dbReference type="Proteomes" id="UP001347796">
    <property type="component" value="Unassembled WGS sequence"/>
</dbReference>
<reference evidence="2 3" key="1">
    <citation type="submission" date="2024-01" db="EMBL/GenBank/DDBJ databases">
        <title>The genome of the rayed Mediterranean limpet Patella caerulea (Linnaeus, 1758).</title>
        <authorList>
            <person name="Anh-Thu Weber A."/>
            <person name="Halstead-Nussloch G."/>
        </authorList>
    </citation>
    <scope>NUCLEOTIDE SEQUENCE [LARGE SCALE GENOMIC DNA]</scope>
    <source>
        <strain evidence="2">AATW-2023a</strain>
        <tissue evidence="2">Whole specimen</tissue>
    </source>
</reference>
<protein>
    <submittedName>
        <fullName evidence="2">Uncharacterized protein</fullName>
    </submittedName>
</protein>
<keyword evidence="3" id="KW-1185">Reference proteome</keyword>
<dbReference type="EMBL" id="JAZGQO010000007">
    <property type="protein sequence ID" value="KAK6182051.1"/>
    <property type="molecule type" value="Genomic_DNA"/>
</dbReference>
<organism evidence="2 3">
    <name type="scientific">Patella caerulea</name>
    <name type="common">Rayed Mediterranean limpet</name>
    <dbReference type="NCBI Taxonomy" id="87958"/>
    <lineage>
        <taxon>Eukaryota</taxon>
        <taxon>Metazoa</taxon>
        <taxon>Spiralia</taxon>
        <taxon>Lophotrochozoa</taxon>
        <taxon>Mollusca</taxon>
        <taxon>Gastropoda</taxon>
        <taxon>Patellogastropoda</taxon>
        <taxon>Patelloidea</taxon>
        <taxon>Patellidae</taxon>
        <taxon>Patella</taxon>
    </lineage>
</organism>
<dbReference type="AlphaFoldDB" id="A0AAN8PZ20"/>
<proteinExistence type="predicted"/>
<comment type="caution">
    <text evidence="2">The sequence shown here is derived from an EMBL/GenBank/DDBJ whole genome shotgun (WGS) entry which is preliminary data.</text>
</comment>
<accession>A0AAN8PZ20</accession>
<evidence type="ECO:0000313" key="2">
    <source>
        <dbReference type="EMBL" id="KAK6182051.1"/>
    </source>
</evidence>
<sequence length="134" mass="15515">MHDMSKTVSADQVLELIKLKQAKSKSYTDTKRSGKFLNLQVGDYVRVRMHTHIRKSEFQFTSPRKIVAKRSDRTYQLDDGKVWNQERLAKARVNSVPSSSHSLPSKSTVSSYDARKSDRTVNKPNWHSDYVFHT</sequence>
<gene>
    <name evidence="2" type="ORF">SNE40_009817</name>
</gene>